<evidence type="ECO:0000259" key="6">
    <source>
        <dbReference type="Pfam" id="PF04829"/>
    </source>
</evidence>
<evidence type="ECO:0000256" key="2">
    <source>
        <dbReference type="ARBA" id="ARBA00022656"/>
    </source>
</evidence>
<evidence type="ECO:0000256" key="4">
    <source>
        <dbReference type="ARBA" id="ARBA00023026"/>
    </source>
</evidence>
<sequence>MAIAENDLVLNGAKESRDFEEFHKTKSGSVAKVTKTSLDQQQSVTQVGTQVSGKDVVLSAGHDVKAKGIQAIADDNLHVQSGHDVDIAADTNHFKNKRVETKKTSGVFTGGGIGITFGSKSEKHDYETEGWTQSDARSTLGSMNGNITVSAGNHTNVLGADMITPRTNRIDIEGASVKVEAGKDIIESKEGHEYKQSGVTIALSTPVTDMAQAAYNSVKRAKQVSNSKLQALYAMKAGEEAFMAAQNVSKVAETLDALRAGNMQNTGTTSSPSVKISIGYGSQKQTQTSESQSISHQKSTVNTGTFNAKARDEKLSFEGVDANAKLMALSGKKGIEIKGVKDEEHQRTENKSVGGSVGVFVGTNGNSYGIGIEGSVNVAKGKSNSDSERWQNSHFTADKIITNSEEGGLNLDAANLKAKRWEADIQNLTVTSRQDTEKYESKQTGASASGSVAYGSGGGASVSASYSKAKVDYAQVKEQAGIRVGEDGMDVTVHHHTQLNGAIIESDADASKNRFKTQSIATTDIENKSEIKTESASISAGSGGVNPMQALSSALSLLGNSHESEHSQTKSAISGNIQIDTETPENLTALSRDTKNANQRVEKQDLQKVQERQEMAKVIGDISNNAINIATYEEREKINKLGLEKFKLEEQEKALQGQAGNEQQLAAIKQQLTNVQTEITKTQGEIDRTYGIGSEKGMAIRAVTAALQAAAQNDTAGSLVTLASPYLNKTIHEMTAGDTAKDKAANLMAHALLSAVEFQVTGKDPLTGAVAGVTGEVTAQILTQAIYNKTPNQLTANEKENISTLSQLAGGLAAALTAKANGTTAEQEGSFLAATSGAETAKRAVENNYLSKDDWDNYRRDLQNCQGNKQCQMDINKKYAKLDSEKYADLVAACKLGGSSSKCQTMSEEARDGVDYAVQEFYKPMFDGRNELWLRQRIEQGYSDSKKEPSVALLGDESLNNLNDMAKNPKVLKKLKSDENLRKEFIDAVDESTLAVRMEKSNAYEFGEGLSKYKNLVDLTDLTGGYKYFNREIPLESVYPETFIAPFALRGAQAISSAEGLIVQGTSKVLPRVGMVAEKYPLLSELVVSGAINTGYQLSSKKEFSGDDLLKAELSTLFNRNKSLGQQTAINIGLNVMATTKPEDYGWNAISAVTGTLGSAAVSNGLSKVNISPSINKMIVPTGSAITSEYLGDAEKLKQHYRFLEEKYAK</sequence>
<gene>
    <name evidence="7" type="ORF">DPV95_09355</name>
</gene>
<evidence type="ECO:0000256" key="5">
    <source>
        <dbReference type="SAM" id="MobiDB-lite"/>
    </source>
</evidence>
<feature type="compositionally biased region" description="Low complexity" evidence="5">
    <location>
        <begin position="282"/>
        <end position="297"/>
    </location>
</feature>
<feature type="domain" description="VENN motif-containing" evidence="6">
    <location>
        <begin position="791"/>
        <end position="852"/>
    </location>
</feature>
<dbReference type="GO" id="GO:0090729">
    <property type="term" value="F:toxin activity"/>
    <property type="evidence" value="ECO:0007669"/>
    <property type="project" value="UniProtKB-KW"/>
</dbReference>
<dbReference type="Pfam" id="PF04829">
    <property type="entry name" value="PT-VENN"/>
    <property type="match status" value="1"/>
</dbReference>
<evidence type="ECO:0000313" key="8">
    <source>
        <dbReference type="Proteomes" id="UP000253823"/>
    </source>
</evidence>
<accession>A0AAQ0KBY0</accession>
<dbReference type="Pfam" id="PF13332">
    <property type="entry name" value="Fil_haemagg_2"/>
    <property type="match status" value="2"/>
</dbReference>
<dbReference type="RefSeq" id="WP_111406988.1">
    <property type="nucleotide sequence ID" value="NZ_QEPT01000009.1"/>
</dbReference>
<dbReference type="InterPro" id="IPR006914">
    <property type="entry name" value="VENN_dom"/>
</dbReference>
<dbReference type="InterPro" id="IPR025157">
    <property type="entry name" value="Hemagglutinin_rpt"/>
</dbReference>
<name>A0AAQ0KBY0_HAEPA</name>
<keyword evidence="4" id="KW-0843">Virulence</keyword>
<organism evidence="7 8">
    <name type="scientific">Haemophilus parainfluenzae</name>
    <dbReference type="NCBI Taxonomy" id="729"/>
    <lineage>
        <taxon>Bacteria</taxon>
        <taxon>Pseudomonadati</taxon>
        <taxon>Pseudomonadota</taxon>
        <taxon>Gammaproteobacteria</taxon>
        <taxon>Pasteurellales</taxon>
        <taxon>Pasteurellaceae</taxon>
        <taxon>Haemophilus</taxon>
    </lineage>
</organism>
<keyword evidence="2" id="KW-0800">Toxin</keyword>
<dbReference type="EMBL" id="QEPT01000009">
    <property type="protein sequence ID" value="RDE82195.1"/>
    <property type="molecule type" value="Genomic_DNA"/>
</dbReference>
<keyword evidence="3" id="KW-1266">Target cell cytoplasm</keyword>
<dbReference type="Proteomes" id="UP000253823">
    <property type="component" value="Unassembled WGS sequence"/>
</dbReference>
<feature type="region of interest" description="Disordered" evidence="5">
    <location>
        <begin position="281"/>
        <end position="306"/>
    </location>
</feature>
<dbReference type="AlphaFoldDB" id="A0AAQ0KBY0"/>
<evidence type="ECO:0000256" key="1">
    <source>
        <dbReference type="ARBA" id="ARBA00004219"/>
    </source>
</evidence>
<evidence type="ECO:0000256" key="3">
    <source>
        <dbReference type="ARBA" id="ARBA00022913"/>
    </source>
</evidence>
<reference evidence="7 8" key="1">
    <citation type="submission" date="2018-05" db="EMBL/GenBank/DDBJ databases">
        <title>Draft Genome Sequences for a Diverse set of 7 Haemophilus Species.</title>
        <authorList>
            <person name="Nichols M."/>
            <person name="Topaz N."/>
            <person name="Wang X."/>
            <person name="Wang X."/>
            <person name="Boxrud D."/>
        </authorList>
    </citation>
    <scope>NUCLEOTIDE SEQUENCE [LARGE SCALE GENOMIC DNA]</scope>
    <source>
        <strain evidence="7 8">C2006002596</strain>
    </source>
</reference>
<proteinExistence type="predicted"/>
<evidence type="ECO:0000313" key="7">
    <source>
        <dbReference type="EMBL" id="RDE82195.1"/>
    </source>
</evidence>
<comment type="caution">
    <text evidence="7">The sequence shown here is derived from an EMBL/GenBank/DDBJ whole genome shotgun (WGS) entry which is preliminary data.</text>
</comment>
<dbReference type="GO" id="GO:0003824">
    <property type="term" value="F:catalytic activity"/>
    <property type="evidence" value="ECO:0007669"/>
    <property type="project" value="UniProtKB-ARBA"/>
</dbReference>
<protein>
    <recommendedName>
        <fullName evidence="6">VENN motif-containing domain-containing protein</fullName>
    </recommendedName>
</protein>
<comment type="subcellular location">
    <subcellularLocation>
        <location evidence="1">Target cell</location>
        <location evidence="1">Target cell cytoplasm</location>
    </subcellularLocation>
</comment>